<protein>
    <submittedName>
        <fullName evidence="1">Uncharacterized protein</fullName>
    </submittedName>
</protein>
<dbReference type="EMBL" id="GBXM01002999">
    <property type="protein sequence ID" value="JAI05579.1"/>
    <property type="molecule type" value="Transcribed_RNA"/>
</dbReference>
<proteinExistence type="predicted"/>
<organism evidence="1">
    <name type="scientific">Anguilla anguilla</name>
    <name type="common">European freshwater eel</name>
    <name type="synonym">Muraena anguilla</name>
    <dbReference type="NCBI Taxonomy" id="7936"/>
    <lineage>
        <taxon>Eukaryota</taxon>
        <taxon>Metazoa</taxon>
        <taxon>Chordata</taxon>
        <taxon>Craniata</taxon>
        <taxon>Vertebrata</taxon>
        <taxon>Euteleostomi</taxon>
        <taxon>Actinopterygii</taxon>
        <taxon>Neopterygii</taxon>
        <taxon>Teleostei</taxon>
        <taxon>Anguilliformes</taxon>
        <taxon>Anguillidae</taxon>
        <taxon>Anguilla</taxon>
    </lineage>
</organism>
<reference evidence="1" key="2">
    <citation type="journal article" date="2015" name="Fish Shellfish Immunol.">
        <title>Early steps in the European eel (Anguilla anguilla)-Vibrio vulnificus interaction in the gills: Role of the RtxA13 toxin.</title>
        <authorList>
            <person name="Callol A."/>
            <person name="Pajuelo D."/>
            <person name="Ebbesson L."/>
            <person name="Teles M."/>
            <person name="MacKenzie S."/>
            <person name="Amaro C."/>
        </authorList>
    </citation>
    <scope>NUCLEOTIDE SEQUENCE</scope>
</reference>
<accession>A0A0E9XV52</accession>
<evidence type="ECO:0000313" key="1">
    <source>
        <dbReference type="EMBL" id="JAI05579.1"/>
    </source>
</evidence>
<dbReference type="AlphaFoldDB" id="A0A0E9XV52"/>
<reference evidence="1" key="1">
    <citation type="submission" date="2014-11" db="EMBL/GenBank/DDBJ databases">
        <authorList>
            <person name="Amaro Gonzalez C."/>
        </authorList>
    </citation>
    <scope>NUCLEOTIDE SEQUENCE</scope>
</reference>
<name>A0A0E9XV52_ANGAN</name>
<sequence>MFRFCPLQYISADLWTEHRKMSSVNQLLAVFIQLSN</sequence>